<dbReference type="CTD" id="8574943"/>
<organism evidence="1 2">
    <name type="scientific">Caenorhabditis briggsae</name>
    <dbReference type="NCBI Taxonomy" id="6238"/>
    <lineage>
        <taxon>Eukaryota</taxon>
        <taxon>Metazoa</taxon>
        <taxon>Ecdysozoa</taxon>
        <taxon>Nematoda</taxon>
        <taxon>Chromadorea</taxon>
        <taxon>Rhabditida</taxon>
        <taxon>Rhabditina</taxon>
        <taxon>Rhabditomorpha</taxon>
        <taxon>Rhabditoidea</taxon>
        <taxon>Rhabditidae</taxon>
        <taxon>Peloderinae</taxon>
        <taxon>Caenorhabditis</taxon>
    </lineage>
</organism>
<dbReference type="WormBase" id="CBG21704">
    <property type="protein sequence ID" value="CBP41984"/>
    <property type="gene ID" value="WBGene00040406"/>
</dbReference>
<protein>
    <submittedName>
        <fullName evidence="1">Protein CBG21704</fullName>
    </submittedName>
</protein>
<accession>A8Y0P4</accession>
<dbReference type="eggNOG" id="ENOG502SUZK">
    <property type="taxonomic scope" value="Eukaryota"/>
</dbReference>
<dbReference type="HOGENOM" id="CLU_1246385_0_0_1"/>
<reference evidence="1 2" key="2">
    <citation type="journal article" date="2011" name="PLoS Genet.">
        <title>Caenorhabditis briggsae recombinant inbred line genotypes reveal inter-strain incompatibility and the evolution of recombination.</title>
        <authorList>
            <person name="Ross J.A."/>
            <person name="Koboldt D.C."/>
            <person name="Staisch J.E."/>
            <person name="Chamberlin H.M."/>
            <person name="Gupta B.P."/>
            <person name="Miller R.D."/>
            <person name="Baird S.E."/>
            <person name="Haag E.S."/>
        </authorList>
    </citation>
    <scope>NUCLEOTIDE SEQUENCE [LARGE SCALE GENOMIC DNA]</scope>
    <source>
        <strain evidence="1 2">AF16</strain>
    </source>
</reference>
<dbReference type="RefSeq" id="XP_045097381.1">
    <property type="nucleotide sequence ID" value="XM_045235235.1"/>
</dbReference>
<dbReference type="GeneID" id="8574943"/>
<evidence type="ECO:0000313" key="2">
    <source>
        <dbReference type="Proteomes" id="UP000008549"/>
    </source>
</evidence>
<dbReference type="AlphaFoldDB" id="A8Y0P4"/>
<dbReference type="PANTHER" id="PTHR34311:SF7">
    <property type="entry name" value="NEMATODE SPECIFIC PEPTIDE FAMILY"/>
    <property type="match status" value="1"/>
</dbReference>
<dbReference type="OMA" id="YLASDNW"/>
<evidence type="ECO:0000313" key="3">
    <source>
        <dbReference type="WormBase" id="CBG21704"/>
    </source>
</evidence>
<dbReference type="EMBL" id="HE600966">
    <property type="protein sequence ID" value="CAP38464.2"/>
    <property type="molecule type" value="Genomic_DNA"/>
</dbReference>
<keyword evidence="2" id="KW-1185">Reference proteome</keyword>
<dbReference type="KEGG" id="cbr:CBG_21704"/>
<evidence type="ECO:0000313" key="1">
    <source>
        <dbReference type="EMBL" id="CAP38464.2"/>
    </source>
</evidence>
<dbReference type="PANTHER" id="PTHR34311">
    <property type="entry name" value="PROTEIN CBG21698-RELATED"/>
    <property type="match status" value="1"/>
</dbReference>
<reference evidence="1 2" key="1">
    <citation type="journal article" date="2003" name="PLoS Biol.">
        <title>The genome sequence of Caenorhabditis briggsae: a platform for comparative genomics.</title>
        <authorList>
            <person name="Stein L.D."/>
            <person name="Bao Z."/>
            <person name="Blasiar D."/>
            <person name="Blumenthal T."/>
            <person name="Brent M.R."/>
            <person name="Chen N."/>
            <person name="Chinwalla A."/>
            <person name="Clarke L."/>
            <person name="Clee C."/>
            <person name="Coghlan A."/>
            <person name="Coulson A."/>
            <person name="D'Eustachio P."/>
            <person name="Fitch D.H."/>
            <person name="Fulton L.A."/>
            <person name="Fulton R.E."/>
            <person name="Griffiths-Jones S."/>
            <person name="Harris T.W."/>
            <person name="Hillier L.W."/>
            <person name="Kamath R."/>
            <person name="Kuwabara P.E."/>
            <person name="Mardis E.R."/>
            <person name="Marra M.A."/>
            <person name="Miner T.L."/>
            <person name="Minx P."/>
            <person name="Mullikin J.C."/>
            <person name="Plumb R.W."/>
            <person name="Rogers J."/>
            <person name="Schein J.E."/>
            <person name="Sohrmann M."/>
            <person name="Spieth J."/>
            <person name="Stajich J.E."/>
            <person name="Wei C."/>
            <person name="Willey D."/>
            <person name="Wilson R.K."/>
            <person name="Durbin R."/>
            <person name="Waterston R.H."/>
        </authorList>
    </citation>
    <scope>NUCLEOTIDE SEQUENCE [LARGE SCALE GENOMIC DNA]</scope>
    <source>
        <strain evidence="1 2">AF16</strain>
    </source>
</reference>
<dbReference type="InParanoid" id="A8Y0P4"/>
<dbReference type="Proteomes" id="UP000008549">
    <property type="component" value="Unassembled WGS sequence"/>
</dbReference>
<gene>
    <name evidence="1 3" type="ORF">CBG21704</name>
    <name evidence="1" type="ORF">CBG_21704</name>
</gene>
<name>A8Y0P4_CAEBR</name>
<proteinExistence type="predicted"/>
<dbReference type="FunCoup" id="A8Y0P4">
    <property type="interactions" value="332"/>
</dbReference>
<sequence length="233" mass="26447">MNESPISLAGATCDTTKFEACQDTFADRLSIDRVYNWWEELRSFQKFPEKNNKNFRLNPLGLTLQIQDIYINGGVAAARGLNVVCNAYNSMVQCLAAASTSTFECFDIGFLLHHSTAPNQAYSYGFLMSMLQYQCGAGFYLASDNWQCMQRIYSGKNATMYGCITDFILNTQEDPKRGCNYVQTGMDCFSKASILQGCPDELKYYGCESFRQYSLPQFSRCEKQCPIDTQYRV</sequence>